<dbReference type="Pfam" id="PF00899">
    <property type="entry name" value="ThiF"/>
    <property type="match status" value="1"/>
</dbReference>
<comment type="function">
    <text evidence="12">Catalyzes the ATP-dependent dehydration of threonylcarbamoyladenosine at position 37 (t(6)A37) to form cyclic t(6)A37 (ct(6)A37) in tRNAs that read codons beginning with adenine.</text>
</comment>
<dbReference type="InterPro" id="IPR045886">
    <property type="entry name" value="ThiF/MoeB/HesA"/>
</dbReference>
<evidence type="ECO:0000256" key="10">
    <source>
        <dbReference type="ARBA" id="ARBA00023128"/>
    </source>
</evidence>
<keyword evidence="9 14" id="KW-1133">Transmembrane helix</keyword>
<feature type="transmembrane region" description="Helical" evidence="14">
    <location>
        <begin position="12"/>
        <end position="30"/>
    </location>
</feature>
<dbReference type="PANTHER" id="PTHR43267:SF2">
    <property type="entry name" value="TRNA THREONYLCARBAMOYLADENOSINE DEHYDRATASE 1-RELATED"/>
    <property type="match status" value="1"/>
</dbReference>
<feature type="domain" description="THIF-type NAD/FAD binding fold" evidence="15">
    <location>
        <begin position="92"/>
        <end position="341"/>
    </location>
</feature>
<evidence type="ECO:0000256" key="11">
    <source>
        <dbReference type="ARBA" id="ARBA00023136"/>
    </source>
</evidence>
<evidence type="ECO:0000256" key="1">
    <source>
        <dbReference type="ARBA" id="ARBA00004225"/>
    </source>
</evidence>
<feature type="transmembrane region" description="Helical" evidence="14">
    <location>
        <begin position="111"/>
        <end position="128"/>
    </location>
</feature>
<gene>
    <name evidence="16" type="ORF">M413DRAFT_147409</name>
</gene>
<keyword evidence="11 14" id="KW-0472">Membrane</keyword>
<evidence type="ECO:0000256" key="14">
    <source>
        <dbReference type="SAM" id="Phobius"/>
    </source>
</evidence>
<dbReference type="GO" id="GO:0008641">
    <property type="term" value="F:ubiquitin-like modifier activating enzyme activity"/>
    <property type="evidence" value="ECO:0007669"/>
    <property type="project" value="InterPro"/>
</dbReference>
<dbReference type="Gene3D" id="3.40.50.720">
    <property type="entry name" value="NAD(P)-binding Rossmann-like Domain"/>
    <property type="match status" value="1"/>
</dbReference>
<evidence type="ECO:0000256" key="7">
    <source>
        <dbReference type="ARBA" id="ARBA00022787"/>
    </source>
</evidence>
<evidence type="ECO:0000256" key="2">
    <source>
        <dbReference type="ARBA" id="ARBA00004294"/>
    </source>
</evidence>
<dbReference type="AlphaFoldDB" id="A0A0C2XUN3"/>
<reference evidence="16 17" key="1">
    <citation type="submission" date="2014-04" db="EMBL/GenBank/DDBJ databases">
        <authorList>
            <consortium name="DOE Joint Genome Institute"/>
            <person name="Kuo A."/>
            <person name="Gay G."/>
            <person name="Dore J."/>
            <person name="Kohler A."/>
            <person name="Nagy L.G."/>
            <person name="Floudas D."/>
            <person name="Copeland A."/>
            <person name="Barry K.W."/>
            <person name="Cichocki N."/>
            <person name="Veneault-Fourrey C."/>
            <person name="LaButti K."/>
            <person name="Lindquist E.A."/>
            <person name="Lipzen A."/>
            <person name="Lundell T."/>
            <person name="Morin E."/>
            <person name="Murat C."/>
            <person name="Sun H."/>
            <person name="Tunlid A."/>
            <person name="Henrissat B."/>
            <person name="Grigoriev I.V."/>
            <person name="Hibbett D.S."/>
            <person name="Martin F."/>
            <person name="Nordberg H.P."/>
            <person name="Cantor M.N."/>
            <person name="Hua S.X."/>
        </authorList>
    </citation>
    <scope>NUCLEOTIDE SEQUENCE [LARGE SCALE GENOMIC DNA]</scope>
    <source>
        <strain evidence="17">h7</strain>
    </source>
</reference>
<keyword evidence="7" id="KW-1000">Mitochondrion outer membrane</keyword>
<dbReference type="FunFam" id="3.40.50.720:FF:000125">
    <property type="entry name" value="tRNA threonylcarbamoyladenosine dehydratase 2-like"/>
    <property type="match status" value="1"/>
</dbReference>
<evidence type="ECO:0000256" key="3">
    <source>
        <dbReference type="ARBA" id="ARBA00009919"/>
    </source>
</evidence>
<evidence type="ECO:0000256" key="13">
    <source>
        <dbReference type="SAM" id="MobiDB-lite"/>
    </source>
</evidence>
<feature type="compositionally biased region" description="Basic and acidic residues" evidence="13">
    <location>
        <begin position="49"/>
        <end position="63"/>
    </location>
</feature>
<dbReference type="GO" id="GO:0061504">
    <property type="term" value="P:cyclic threonylcarbamoyladenosine biosynthetic process"/>
    <property type="evidence" value="ECO:0007669"/>
    <property type="project" value="TreeGrafter"/>
</dbReference>
<dbReference type="CDD" id="cd00755">
    <property type="entry name" value="YgdL_like"/>
    <property type="match status" value="1"/>
</dbReference>
<keyword evidence="6" id="KW-0547">Nucleotide-binding</keyword>
<keyword evidence="17" id="KW-1185">Reference proteome</keyword>
<evidence type="ECO:0000256" key="4">
    <source>
        <dbReference type="ARBA" id="ARBA00022598"/>
    </source>
</evidence>
<reference evidence="17" key="2">
    <citation type="submission" date="2015-01" db="EMBL/GenBank/DDBJ databases">
        <title>Evolutionary Origins and Diversification of the Mycorrhizal Mutualists.</title>
        <authorList>
            <consortium name="DOE Joint Genome Institute"/>
            <consortium name="Mycorrhizal Genomics Consortium"/>
            <person name="Kohler A."/>
            <person name="Kuo A."/>
            <person name="Nagy L.G."/>
            <person name="Floudas D."/>
            <person name="Copeland A."/>
            <person name="Barry K.W."/>
            <person name="Cichocki N."/>
            <person name="Veneault-Fourrey C."/>
            <person name="LaButti K."/>
            <person name="Lindquist E.A."/>
            <person name="Lipzen A."/>
            <person name="Lundell T."/>
            <person name="Morin E."/>
            <person name="Murat C."/>
            <person name="Riley R."/>
            <person name="Ohm R."/>
            <person name="Sun H."/>
            <person name="Tunlid A."/>
            <person name="Henrissat B."/>
            <person name="Grigoriev I.V."/>
            <person name="Hibbett D.S."/>
            <person name="Martin F."/>
        </authorList>
    </citation>
    <scope>NUCLEOTIDE SEQUENCE [LARGE SCALE GENOMIC DNA]</scope>
    <source>
        <strain evidence="17">h7</strain>
    </source>
</reference>
<proteinExistence type="inferred from homology"/>
<keyword evidence="8" id="KW-0067">ATP-binding</keyword>
<dbReference type="GO" id="GO:0005741">
    <property type="term" value="C:mitochondrial outer membrane"/>
    <property type="evidence" value="ECO:0007669"/>
    <property type="project" value="UniProtKB-SubCell"/>
</dbReference>
<dbReference type="EMBL" id="KN831780">
    <property type="protein sequence ID" value="KIM41368.1"/>
    <property type="molecule type" value="Genomic_DNA"/>
</dbReference>
<evidence type="ECO:0000259" key="15">
    <source>
        <dbReference type="Pfam" id="PF00899"/>
    </source>
</evidence>
<dbReference type="OrthoDB" id="10265862at2759"/>
<evidence type="ECO:0000313" key="17">
    <source>
        <dbReference type="Proteomes" id="UP000053424"/>
    </source>
</evidence>
<comment type="similarity">
    <text evidence="3">Belongs to the HesA/MoeB/ThiF family.</text>
</comment>
<dbReference type="SUPFAM" id="SSF69572">
    <property type="entry name" value="Activating enzymes of the ubiquitin-like proteins"/>
    <property type="match status" value="1"/>
</dbReference>
<evidence type="ECO:0000256" key="6">
    <source>
        <dbReference type="ARBA" id="ARBA00022741"/>
    </source>
</evidence>
<evidence type="ECO:0000256" key="12">
    <source>
        <dbReference type="ARBA" id="ARBA00060084"/>
    </source>
</evidence>
<evidence type="ECO:0000256" key="9">
    <source>
        <dbReference type="ARBA" id="ARBA00022989"/>
    </source>
</evidence>
<accession>A0A0C2XUN3</accession>
<evidence type="ECO:0000256" key="5">
    <source>
        <dbReference type="ARBA" id="ARBA00022692"/>
    </source>
</evidence>
<dbReference type="HOGENOM" id="CLU_013325_9_3_1"/>
<evidence type="ECO:0000256" key="8">
    <source>
        <dbReference type="ARBA" id="ARBA00022840"/>
    </source>
</evidence>
<dbReference type="Proteomes" id="UP000053424">
    <property type="component" value="Unassembled WGS sequence"/>
</dbReference>
<feature type="region of interest" description="Disordered" evidence="13">
    <location>
        <begin position="49"/>
        <end position="68"/>
    </location>
</feature>
<protein>
    <recommendedName>
        <fullName evidence="15">THIF-type NAD/FAD binding fold domain-containing protein</fullName>
    </recommendedName>
</protein>
<comment type="subcellular location">
    <subcellularLocation>
        <location evidence="1">Mitochondrion membrane</location>
        <topology evidence="1">Multi-pass membrane protein</topology>
    </subcellularLocation>
    <subcellularLocation>
        <location evidence="2">Mitochondrion outer membrane</location>
    </subcellularLocation>
</comment>
<dbReference type="GO" id="GO:0005524">
    <property type="term" value="F:ATP binding"/>
    <property type="evidence" value="ECO:0007669"/>
    <property type="project" value="UniProtKB-KW"/>
</dbReference>
<evidence type="ECO:0000313" key="16">
    <source>
        <dbReference type="EMBL" id="KIM41368.1"/>
    </source>
</evidence>
<organism evidence="16 17">
    <name type="scientific">Hebeloma cylindrosporum</name>
    <dbReference type="NCBI Taxonomy" id="76867"/>
    <lineage>
        <taxon>Eukaryota</taxon>
        <taxon>Fungi</taxon>
        <taxon>Dikarya</taxon>
        <taxon>Basidiomycota</taxon>
        <taxon>Agaricomycotina</taxon>
        <taxon>Agaricomycetes</taxon>
        <taxon>Agaricomycetidae</taxon>
        <taxon>Agaricales</taxon>
        <taxon>Agaricineae</taxon>
        <taxon>Hymenogastraceae</taxon>
        <taxon>Hebeloma</taxon>
    </lineage>
</organism>
<keyword evidence="4" id="KW-0436">Ligase</keyword>
<dbReference type="InterPro" id="IPR035985">
    <property type="entry name" value="Ubiquitin-activating_enz"/>
</dbReference>
<keyword evidence="10" id="KW-0496">Mitochondrion</keyword>
<dbReference type="InterPro" id="IPR000594">
    <property type="entry name" value="ThiF_NAD_FAD-bd"/>
</dbReference>
<dbReference type="STRING" id="686832.A0A0C2XUN3"/>
<sequence length="475" mass="53678">MNSLNLSHKNQLILTAFATSLATASIIHAYNTHTKRVRRKQLDEEIQRSISEDRTESEFDNKPLEPNQSYLEPRRLEQTVDYGEDLIREQLARNYAFYGEAGMEKVRKGRVVIVGCGGVGSWAAVMLVRSGVSNIRLVDFDYVTLSSLNRHATATAVDVGTPKVKCIEKALKQIATWVEVDSRIEIWRKEEGGELLEDADWVIDAIDNIQTKVDLLKYCHDNNIKVFSSMGASTKCDPTRIQISDISYTIYDPLARSVRRRLRLLGVDSGIPVVYSTEVPGDVKLLPLPDEEFEKGPVKELGVFDDFRVRILPVLGPLPAIFGLNIATYILCELAGKPINNPLPIKNRKKLYERMYRDLLHRESKIAGHQINKLQIDEDDVAFIFEDLHRGRSVVPPHDVPTRPTLVRWDPSIPLSIDNCVVFELSDAEKHTKTLWNPDGSVATATTAEKLWGKGVKAVVDRRAAEARRVRDWVM</sequence>
<keyword evidence="5 14" id="KW-0812">Transmembrane</keyword>
<dbReference type="GO" id="GO:0061503">
    <property type="term" value="F:tRNA threonylcarbamoyladenosine dehydratase"/>
    <property type="evidence" value="ECO:0007669"/>
    <property type="project" value="TreeGrafter"/>
</dbReference>
<dbReference type="PANTHER" id="PTHR43267">
    <property type="entry name" value="TRNA THREONYLCARBAMOYLADENOSINE DEHYDRATASE"/>
    <property type="match status" value="1"/>
</dbReference>
<name>A0A0C2XUN3_HEBCY</name>